<evidence type="ECO:0000313" key="2">
    <source>
        <dbReference type="Proteomes" id="UP000185812"/>
    </source>
</evidence>
<organism evidence="1 2">
    <name type="scientific">Rhodothermus profundi</name>
    <dbReference type="NCBI Taxonomy" id="633813"/>
    <lineage>
        <taxon>Bacteria</taxon>
        <taxon>Pseudomonadati</taxon>
        <taxon>Rhodothermota</taxon>
        <taxon>Rhodothermia</taxon>
        <taxon>Rhodothermales</taxon>
        <taxon>Rhodothermaceae</taxon>
        <taxon>Rhodothermus</taxon>
    </lineage>
</organism>
<dbReference type="OrthoDB" id="1495700at2"/>
<evidence type="ECO:0008006" key="3">
    <source>
        <dbReference type="Google" id="ProtNLM"/>
    </source>
</evidence>
<dbReference type="EMBL" id="FRAU01000004">
    <property type="protein sequence ID" value="SHK55717.1"/>
    <property type="molecule type" value="Genomic_DNA"/>
</dbReference>
<name>A0A1M6TFE2_9BACT</name>
<keyword evidence="2" id="KW-1185">Reference proteome</keyword>
<accession>A0A1M6TFE2</accession>
<dbReference type="AlphaFoldDB" id="A0A1M6TFE2"/>
<protein>
    <recommendedName>
        <fullName evidence="3">Lipoprotein</fullName>
    </recommendedName>
</protein>
<gene>
    <name evidence="1" type="ORF">SAMN04488087_1375</name>
</gene>
<reference evidence="2" key="1">
    <citation type="submission" date="2016-11" db="EMBL/GenBank/DDBJ databases">
        <authorList>
            <person name="Varghese N."/>
            <person name="Submissions S."/>
        </authorList>
    </citation>
    <scope>NUCLEOTIDE SEQUENCE [LARGE SCALE GENOMIC DNA]</scope>
    <source>
        <strain evidence="2">DSM 22212</strain>
    </source>
</reference>
<proteinExistence type="predicted"/>
<dbReference type="RefSeq" id="WP_072715240.1">
    <property type="nucleotide sequence ID" value="NZ_FRAU01000004.1"/>
</dbReference>
<dbReference type="STRING" id="633813.SAMN04488087_1375"/>
<evidence type="ECO:0000313" key="1">
    <source>
        <dbReference type="EMBL" id="SHK55717.1"/>
    </source>
</evidence>
<dbReference type="Proteomes" id="UP000185812">
    <property type="component" value="Unassembled WGS sequence"/>
</dbReference>
<sequence>MTWLLVVVGLGCCTRAAEIPAQGSKEVRWQVLRSPEAKKEPQADAWLAYDKVQHLTFSFLWTLSSQYALEQKAGWATGRALPLAAGTSAAIGLAKELYDWKVGPRRRFSYRDLVADGVGIVLAIGFIMW</sequence>